<evidence type="ECO:0000256" key="12">
    <source>
        <dbReference type="SAM" id="MobiDB-lite"/>
    </source>
</evidence>
<dbReference type="PROSITE" id="PS51294">
    <property type="entry name" value="HTH_MYB"/>
    <property type="match status" value="1"/>
</dbReference>
<dbReference type="InterPro" id="IPR000433">
    <property type="entry name" value="Znf_ZZ"/>
</dbReference>
<dbReference type="InterPro" id="IPR032451">
    <property type="entry name" value="SMARCC_C"/>
</dbReference>
<dbReference type="Proteomes" id="UP000594638">
    <property type="component" value="Unassembled WGS sequence"/>
</dbReference>
<dbReference type="PROSITE" id="PS50934">
    <property type="entry name" value="SWIRM"/>
    <property type="match status" value="1"/>
</dbReference>
<keyword evidence="7" id="KW-0238">DNA-binding</keyword>
<dbReference type="AlphaFoldDB" id="A0A8S0T0I3"/>
<dbReference type="InterPro" id="IPR001005">
    <property type="entry name" value="SANT/Myb"/>
</dbReference>
<dbReference type="InterPro" id="IPR043145">
    <property type="entry name" value="Znf_ZZ_sf"/>
</dbReference>
<dbReference type="InterPro" id="IPR009057">
    <property type="entry name" value="Homeodomain-like_sf"/>
</dbReference>
<organism evidence="18 19">
    <name type="scientific">Olea europaea subsp. europaea</name>
    <dbReference type="NCBI Taxonomy" id="158383"/>
    <lineage>
        <taxon>Eukaryota</taxon>
        <taxon>Viridiplantae</taxon>
        <taxon>Streptophyta</taxon>
        <taxon>Embryophyta</taxon>
        <taxon>Tracheophyta</taxon>
        <taxon>Spermatophyta</taxon>
        <taxon>Magnoliopsida</taxon>
        <taxon>eudicotyledons</taxon>
        <taxon>Gunneridae</taxon>
        <taxon>Pentapetalae</taxon>
        <taxon>asterids</taxon>
        <taxon>lamiids</taxon>
        <taxon>Lamiales</taxon>
        <taxon>Oleaceae</taxon>
        <taxon>Oleeae</taxon>
        <taxon>Olea</taxon>
    </lineage>
</organism>
<keyword evidence="11" id="KW-0175">Coiled coil</keyword>
<gene>
    <name evidence="18" type="ORF">OLEA9_A014468</name>
</gene>
<feature type="domain" description="SWIRM" evidence="15">
    <location>
        <begin position="143"/>
        <end position="240"/>
    </location>
</feature>
<evidence type="ECO:0000256" key="8">
    <source>
        <dbReference type="ARBA" id="ARBA00023163"/>
    </source>
</evidence>
<dbReference type="PROSITE" id="PS50135">
    <property type="entry name" value="ZF_ZZ_2"/>
    <property type="match status" value="1"/>
</dbReference>
<feature type="region of interest" description="Disordered" evidence="12">
    <location>
        <begin position="1"/>
        <end position="76"/>
    </location>
</feature>
<evidence type="ECO:0000256" key="2">
    <source>
        <dbReference type="ARBA" id="ARBA00022473"/>
    </source>
</evidence>
<proteinExistence type="predicted"/>
<dbReference type="GO" id="GO:0008270">
    <property type="term" value="F:zinc ion binding"/>
    <property type="evidence" value="ECO:0007669"/>
    <property type="project" value="UniProtKB-KW"/>
</dbReference>
<comment type="subcellular location">
    <subcellularLocation>
        <location evidence="1">Nucleus</location>
    </subcellularLocation>
</comment>
<dbReference type="GO" id="GO:0003677">
    <property type="term" value="F:DNA binding"/>
    <property type="evidence" value="ECO:0007669"/>
    <property type="project" value="UniProtKB-KW"/>
</dbReference>
<sequence length="977" mass="106934">MEENRRDSIGTPPPVTSVTQSKPPEAPPSEQPTSRRRGGAHKRKSASINVGGGLSTQAISSKRQTREKPAPVPFPLIHHNGPFTRLRVQPNNNGVSVEPTERVGLEASVKTEERIEVNENWEALEAKIKAEYEAIRSRDANVHVVPIHAGWFSWTKVHPLEERMLPSFFNGKSESRTRELYMEIRNWIIKNFRSNPSAQVELKDLAELTVGELDARQEVMEFLDYWGLINYHPFAHDGSDTVGPDSDANASADADEPGKAGSLVEKLFRFEAEQSRTPVVRRFNLGTQATSSGLFPESVAAEELGKSEGPSVEYHCNSCSEDCSRRRYHCQKQADFDLCANCFNNGKFDLDMSPSDFILMEPAEAGGASGGKWTDQETLLLLEAIEIFRDNWSEIAEHVATKTKSQCILHFVQMPIEDAFFNHNDETDATPKENGCPLSSNTDSAASKIDQNEDTSAHKDVGEKTGSPGDANDNHASCPMEISKPDEEDNKSDVDPEDGESCALKALREAFEAVGSRPSPGERLSFAEAGNPVMTVAAFLARLVEPNIAAASVRSFLKSLSENSSSEQLAARHCFRLEDPTDNNKNSVDSEGAAAETIGLEGQKDEDLRAEKQKVEKYDPVAGEISSQNDENDNENKNSATEEQKLVVSPSTKHRDKSSDFGKEPERMINQGEAQTDPMIESSNPDLPDERLQKNAEGSAVSTSVIEIPPNAAKESGNGASSGETSQSKDPPNGDKLSSSGKEETEQLVATNSVTEKQESTGVEEAKECGNDKGEPLVKEAKERGNDKRETSMKEGKARDNENKENSVTKVNLPIDKLKRVASTALSAAALKAKLLADQEEDHIRELAALLIEKQLHKLETKFAFFNDMENVAMRVKERLERSKQKLVHERAQIIATRLGISASSARPMSQSLPASRVGMTVPNSVSRTLMGMTSLRPPVSRPMMALNPTSGSFMPATMAGSSVQTNPDTLSFVGTK</sequence>
<dbReference type="Pfam" id="PF16495">
    <property type="entry name" value="SWIRM-assoc_1"/>
    <property type="match status" value="1"/>
</dbReference>
<feature type="domain" description="Myb-like" evidence="13">
    <location>
        <begin position="371"/>
        <end position="415"/>
    </location>
</feature>
<dbReference type="InterPro" id="IPR036388">
    <property type="entry name" value="WH-like_DNA-bd_sf"/>
</dbReference>
<evidence type="ECO:0000256" key="5">
    <source>
        <dbReference type="ARBA" id="ARBA00022833"/>
    </source>
</evidence>
<dbReference type="CDD" id="cd02336">
    <property type="entry name" value="ZZ_RSC8"/>
    <property type="match status" value="1"/>
</dbReference>
<evidence type="ECO:0000256" key="4">
    <source>
        <dbReference type="ARBA" id="ARBA00022771"/>
    </source>
</evidence>
<dbReference type="PROSITE" id="PS51293">
    <property type="entry name" value="SANT"/>
    <property type="match status" value="1"/>
</dbReference>
<keyword evidence="2" id="KW-0217">Developmental protein</keyword>
<feature type="region of interest" description="Disordered" evidence="12">
    <location>
        <begin position="614"/>
        <end position="806"/>
    </location>
</feature>
<comment type="caution">
    <text evidence="18">The sequence shown here is derived from an EMBL/GenBank/DDBJ whole genome shotgun (WGS) entry which is preliminary data.</text>
</comment>
<evidence type="ECO:0000256" key="3">
    <source>
        <dbReference type="ARBA" id="ARBA00022723"/>
    </source>
</evidence>
<evidence type="ECO:0000313" key="18">
    <source>
        <dbReference type="EMBL" id="CAA2998969.1"/>
    </source>
</evidence>
<keyword evidence="3" id="KW-0479">Metal-binding</keyword>
<dbReference type="Gene3D" id="3.30.60.90">
    <property type="match status" value="1"/>
</dbReference>
<evidence type="ECO:0000259" key="14">
    <source>
        <dbReference type="PROSITE" id="PS50135"/>
    </source>
</evidence>
<evidence type="ECO:0000313" key="19">
    <source>
        <dbReference type="Proteomes" id="UP000594638"/>
    </source>
</evidence>
<keyword evidence="19" id="KW-1185">Reference proteome</keyword>
<feature type="domain" description="SANT" evidence="16">
    <location>
        <begin position="368"/>
        <end position="419"/>
    </location>
</feature>
<evidence type="ECO:0000259" key="16">
    <source>
        <dbReference type="PROSITE" id="PS51293"/>
    </source>
</evidence>
<dbReference type="OrthoDB" id="118550at2759"/>
<name>A0A8S0T0I3_OLEEU</name>
<dbReference type="EMBL" id="CACTIH010005613">
    <property type="protein sequence ID" value="CAA2998969.1"/>
    <property type="molecule type" value="Genomic_DNA"/>
</dbReference>
<keyword evidence="5" id="KW-0862">Zinc</keyword>
<dbReference type="CDD" id="cd00167">
    <property type="entry name" value="SANT"/>
    <property type="match status" value="1"/>
</dbReference>
<feature type="compositionally biased region" description="Basic residues" evidence="12">
    <location>
        <begin position="34"/>
        <end position="45"/>
    </location>
</feature>
<dbReference type="Pfam" id="PF00249">
    <property type="entry name" value="Myb_DNA-binding"/>
    <property type="match status" value="1"/>
</dbReference>
<dbReference type="PANTHER" id="PTHR12802">
    <property type="entry name" value="SWI/SNF COMPLEX-RELATED"/>
    <property type="match status" value="1"/>
</dbReference>
<dbReference type="InterPro" id="IPR017930">
    <property type="entry name" value="Myb_dom"/>
</dbReference>
<dbReference type="SMART" id="SM00717">
    <property type="entry name" value="SANT"/>
    <property type="match status" value="1"/>
</dbReference>
<evidence type="ECO:0000259" key="13">
    <source>
        <dbReference type="PROSITE" id="PS50090"/>
    </source>
</evidence>
<protein>
    <submittedName>
        <fullName evidence="18">SWI SNF complex subunit SWI3D</fullName>
    </submittedName>
</protein>
<dbReference type="SUPFAM" id="SSF46689">
    <property type="entry name" value="Homeodomain-like"/>
    <property type="match status" value="2"/>
</dbReference>
<dbReference type="Gene3D" id="1.10.10.10">
    <property type="entry name" value="Winged helix-like DNA-binding domain superfamily/Winged helix DNA-binding domain"/>
    <property type="match status" value="1"/>
</dbReference>
<dbReference type="Pfam" id="PF04433">
    <property type="entry name" value="SWIRM"/>
    <property type="match status" value="1"/>
</dbReference>
<dbReference type="InterPro" id="IPR007526">
    <property type="entry name" value="SWIRM"/>
</dbReference>
<accession>A0A8S0T0I3</accession>
<dbReference type="FunFam" id="1.10.10.60:FF:000014">
    <property type="entry name" value="SWI/SNF complex subunit SMARCC2 isoform C"/>
    <property type="match status" value="1"/>
</dbReference>
<feature type="region of interest" description="Disordered" evidence="12">
    <location>
        <begin position="423"/>
        <end position="498"/>
    </location>
</feature>
<evidence type="ECO:0000259" key="17">
    <source>
        <dbReference type="PROSITE" id="PS51294"/>
    </source>
</evidence>
<dbReference type="Gene3D" id="1.10.10.60">
    <property type="entry name" value="Homeodomain-like"/>
    <property type="match status" value="1"/>
</dbReference>
<feature type="compositionally biased region" description="Basic and acidic residues" evidence="12">
    <location>
        <begin position="634"/>
        <end position="645"/>
    </location>
</feature>
<keyword evidence="6" id="KW-0805">Transcription regulation</keyword>
<keyword evidence="9" id="KW-0539">Nucleus</keyword>
<dbReference type="GO" id="GO:0005634">
    <property type="term" value="C:nucleus"/>
    <property type="evidence" value="ECO:0007669"/>
    <property type="project" value="UniProtKB-SubCell"/>
</dbReference>
<feature type="compositionally biased region" description="Basic and acidic residues" evidence="12">
    <location>
        <begin position="657"/>
        <end position="667"/>
    </location>
</feature>
<feature type="domain" description="ZZ-type" evidence="14">
    <location>
        <begin position="311"/>
        <end position="365"/>
    </location>
</feature>
<evidence type="ECO:0000256" key="7">
    <source>
        <dbReference type="ARBA" id="ARBA00023125"/>
    </source>
</evidence>
<feature type="compositionally biased region" description="Acidic residues" evidence="12">
    <location>
        <begin position="486"/>
        <end position="498"/>
    </location>
</feature>
<feature type="compositionally biased region" description="Polar residues" evidence="12">
    <location>
        <begin position="718"/>
        <end position="740"/>
    </location>
</feature>
<dbReference type="InterPro" id="IPR041984">
    <property type="entry name" value="Rsc8/Ssr1/Ssr2_ZZ"/>
</dbReference>
<feature type="compositionally biased region" description="Basic and acidic residues" evidence="12">
    <location>
        <begin position="756"/>
        <end position="806"/>
    </location>
</feature>
<dbReference type="Gramene" id="OE9A014468T1">
    <property type="protein sequence ID" value="OE9A014468C1"/>
    <property type="gene ID" value="OE9A014468"/>
</dbReference>
<evidence type="ECO:0000256" key="10">
    <source>
        <dbReference type="PROSITE-ProRule" id="PRU00228"/>
    </source>
</evidence>
<dbReference type="PROSITE" id="PS01357">
    <property type="entry name" value="ZF_ZZ_1"/>
    <property type="match status" value="1"/>
</dbReference>
<evidence type="ECO:0000256" key="9">
    <source>
        <dbReference type="ARBA" id="ARBA00023242"/>
    </source>
</evidence>
<dbReference type="PANTHER" id="PTHR12802:SF41">
    <property type="entry name" value="BRAHMA ASSOCIATED PROTEIN 155 KDA"/>
    <property type="match status" value="1"/>
</dbReference>
<dbReference type="InterPro" id="IPR017884">
    <property type="entry name" value="SANT_dom"/>
</dbReference>
<dbReference type="Gramene" id="OE9A014468T3">
    <property type="protein sequence ID" value="OE9A014468C3"/>
    <property type="gene ID" value="OE9A014468"/>
</dbReference>
<dbReference type="SMART" id="SM00291">
    <property type="entry name" value="ZnF_ZZ"/>
    <property type="match status" value="1"/>
</dbReference>
<evidence type="ECO:0000256" key="11">
    <source>
        <dbReference type="SAM" id="Coils"/>
    </source>
</evidence>
<evidence type="ECO:0000259" key="15">
    <source>
        <dbReference type="PROSITE" id="PS50934"/>
    </source>
</evidence>
<evidence type="ECO:0000256" key="6">
    <source>
        <dbReference type="ARBA" id="ARBA00023015"/>
    </source>
</evidence>
<feature type="coiled-coil region" evidence="11">
    <location>
        <begin position="866"/>
        <end position="893"/>
    </location>
</feature>
<reference evidence="18 19" key="1">
    <citation type="submission" date="2019-12" db="EMBL/GenBank/DDBJ databases">
        <authorList>
            <person name="Alioto T."/>
            <person name="Alioto T."/>
            <person name="Gomez Garrido J."/>
        </authorList>
    </citation>
    <scope>NUCLEOTIDE SEQUENCE [LARGE SCALE GENOMIC DNA]</scope>
</reference>
<dbReference type="SUPFAM" id="SSF57850">
    <property type="entry name" value="RING/U-box"/>
    <property type="match status" value="1"/>
</dbReference>
<dbReference type="PROSITE" id="PS50090">
    <property type="entry name" value="MYB_LIKE"/>
    <property type="match status" value="1"/>
</dbReference>
<keyword evidence="8" id="KW-0804">Transcription</keyword>
<dbReference type="Pfam" id="PF00569">
    <property type="entry name" value="ZZ"/>
    <property type="match status" value="1"/>
</dbReference>
<evidence type="ECO:0000256" key="1">
    <source>
        <dbReference type="ARBA" id="ARBA00004123"/>
    </source>
</evidence>
<feature type="domain" description="HTH myb-type" evidence="17">
    <location>
        <begin position="371"/>
        <end position="407"/>
    </location>
</feature>
<keyword evidence="4 10" id="KW-0863">Zinc-finger</keyword>